<protein>
    <submittedName>
        <fullName evidence="2">Uncharacterized protein LOC105108864</fullName>
    </submittedName>
</protein>
<dbReference type="RefSeq" id="XP_011001643.1">
    <property type="nucleotide sequence ID" value="XM_011003341.1"/>
</dbReference>
<dbReference type="PANTHER" id="PTHR11439">
    <property type="entry name" value="GAG-POL-RELATED RETROTRANSPOSON"/>
    <property type="match status" value="1"/>
</dbReference>
<accession>A0AAJ6SZ21</accession>
<dbReference type="GeneID" id="105108864"/>
<organism evidence="1 2">
    <name type="scientific">Populus euphratica</name>
    <name type="common">Euphrates poplar</name>
    <dbReference type="NCBI Taxonomy" id="75702"/>
    <lineage>
        <taxon>Eukaryota</taxon>
        <taxon>Viridiplantae</taxon>
        <taxon>Streptophyta</taxon>
        <taxon>Embryophyta</taxon>
        <taxon>Tracheophyta</taxon>
        <taxon>Spermatophyta</taxon>
        <taxon>Magnoliopsida</taxon>
        <taxon>eudicotyledons</taxon>
        <taxon>Gunneridae</taxon>
        <taxon>Pentapetalae</taxon>
        <taxon>rosids</taxon>
        <taxon>fabids</taxon>
        <taxon>Malpighiales</taxon>
        <taxon>Salicaceae</taxon>
        <taxon>Saliceae</taxon>
        <taxon>Populus</taxon>
    </lineage>
</organism>
<evidence type="ECO:0000313" key="2">
    <source>
        <dbReference type="RefSeq" id="XP_011001643.1"/>
    </source>
</evidence>
<evidence type="ECO:0000313" key="1">
    <source>
        <dbReference type="Proteomes" id="UP000694918"/>
    </source>
</evidence>
<sequence length="241" mass="27237">MAEKRINLSPVWIKATLSDIVLSTIYGLTSRQLWTTWANRFAPPSPSRIFHLKRLFYTPRQPCQICGKTNHQALNCYNRMHFSYQGSHPPSQLAALRAQSNVHITDDLDHLSLQQQSYQGADTVTEVNDLGPLSFFLGIQVTRTTDGLHLHQVKYVTDLLHRTKMVGAKPLSTPCSFGGKLSKFSGGPLSDSTKYRSMVGALQYLTLTRPDIFYSVNQFCQFLHSPTTVHLTATKHILRYL</sequence>
<name>A0AAJ6SZ21_POPEU</name>
<gene>
    <name evidence="2" type="primary">LOC105108864</name>
</gene>
<reference evidence="2" key="1">
    <citation type="submission" date="2025-08" db="UniProtKB">
        <authorList>
            <consortium name="RefSeq"/>
        </authorList>
    </citation>
    <scope>IDENTIFICATION</scope>
</reference>
<dbReference type="AlphaFoldDB" id="A0AAJ6SZ21"/>
<dbReference type="PANTHER" id="PTHR11439:SF500">
    <property type="entry name" value="RNA-DIRECTED DNA POLYMERASE"/>
    <property type="match status" value="1"/>
</dbReference>
<dbReference type="KEGG" id="peu:105108864"/>
<proteinExistence type="predicted"/>
<dbReference type="Proteomes" id="UP000694918">
    <property type="component" value="Unplaced"/>
</dbReference>
<keyword evidence="1" id="KW-1185">Reference proteome</keyword>